<dbReference type="SUPFAM" id="SSF51735">
    <property type="entry name" value="NAD(P)-binding Rossmann-fold domains"/>
    <property type="match status" value="1"/>
</dbReference>
<sequence>MGQLDQKVAIVTGSDSGIGRGIALAFAQEGATVVINYAHAKDKAEEVRQRIEEMQARPLSFKPMSLSMTRSLL</sequence>
<evidence type="ECO:0000256" key="2">
    <source>
        <dbReference type="ARBA" id="ARBA00023002"/>
    </source>
</evidence>
<keyword evidence="4" id="KW-1185">Reference proteome</keyword>
<evidence type="ECO:0000313" key="3">
    <source>
        <dbReference type="EMBL" id="GER91104.1"/>
    </source>
</evidence>
<comment type="similarity">
    <text evidence="1">Belongs to the short-chain dehydrogenases/reductases (SDR) family.</text>
</comment>
<keyword evidence="2" id="KW-0560">Oxidoreductase</keyword>
<dbReference type="GO" id="GO:0016614">
    <property type="term" value="F:oxidoreductase activity, acting on CH-OH group of donors"/>
    <property type="evidence" value="ECO:0007669"/>
    <property type="project" value="UniProtKB-ARBA"/>
</dbReference>
<dbReference type="EMBL" id="BKZW01000003">
    <property type="protein sequence ID" value="GER91104.1"/>
    <property type="molecule type" value="Genomic_DNA"/>
</dbReference>
<dbReference type="Gene3D" id="3.40.50.720">
    <property type="entry name" value="NAD(P)-binding Rossmann-like Domain"/>
    <property type="match status" value="1"/>
</dbReference>
<dbReference type="InterPro" id="IPR036291">
    <property type="entry name" value="NAD(P)-bd_dom_sf"/>
</dbReference>
<reference evidence="3 4" key="1">
    <citation type="submission" date="2019-10" db="EMBL/GenBank/DDBJ databases">
        <title>Dictyobacter vulcani sp. nov., within the class Ktedonobacteria, isolated from soil of volcanic Mt. Zao.</title>
        <authorList>
            <person name="Zheng Y."/>
            <person name="Wang C.M."/>
            <person name="Sakai Y."/>
            <person name="Abe K."/>
            <person name="Yokota A."/>
            <person name="Yabe S."/>
        </authorList>
    </citation>
    <scope>NUCLEOTIDE SEQUENCE [LARGE SCALE GENOMIC DNA]</scope>
    <source>
        <strain evidence="3 4">W12</strain>
    </source>
</reference>
<organism evidence="3 4">
    <name type="scientific">Dictyobacter vulcani</name>
    <dbReference type="NCBI Taxonomy" id="2607529"/>
    <lineage>
        <taxon>Bacteria</taxon>
        <taxon>Bacillati</taxon>
        <taxon>Chloroflexota</taxon>
        <taxon>Ktedonobacteria</taxon>
        <taxon>Ktedonobacterales</taxon>
        <taxon>Dictyobacteraceae</taxon>
        <taxon>Dictyobacter</taxon>
    </lineage>
</organism>
<dbReference type="InterPro" id="IPR002347">
    <property type="entry name" value="SDR_fam"/>
</dbReference>
<accession>A0A5J4KP02</accession>
<dbReference type="Pfam" id="PF00106">
    <property type="entry name" value="adh_short"/>
    <property type="match status" value="1"/>
</dbReference>
<gene>
    <name evidence="3" type="ORF">KDW_52660</name>
</gene>
<dbReference type="Proteomes" id="UP000326912">
    <property type="component" value="Unassembled WGS sequence"/>
</dbReference>
<dbReference type="PANTHER" id="PTHR48107">
    <property type="entry name" value="NADPH-DEPENDENT ALDEHYDE REDUCTASE-LIKE PROTEIN, CHLOROPLASTIC-RELATED"/>
    <property type="match status" value="1"/>
</dbReference>
<evidence type="ECO:0000256" key="1">
    <source>
        <dbReference type="ARBA" id="ARBA00006484"/>
    </source>
</evidence>
<dbReference type="AlphaFoldDB" id="A0A5J4KP02"/>
<name>A0A5J4KP02_9CHLR</name>
<comment type="caution">
    <text evidence="3">The sequence shown here is derived from an EMBL/GenBank/DDBJ whole genome shotgun (WGS) entry which is preliminary data.</text>
</comment>
<protein>
    <submittedName>
        <fullName evidence="3">Uncharacterized protein</fullName>
    </submittedName>
</protein>
<proteinExistence type="inferred from homology"/>
<dbReference type="PANTHER" id="PTHR48107:SF16">
    <property type="entry name" value="NADPH-DEPENDENT ALDEHYDE REDUCTASE 1, CHLOROPLASTIC"/>
    <property type="match status" value="1"/>
</dbReference>
<evidence type="ECO:0000313" key="4">
    <source>
        <dbReference type="Proteomes" id="UP000326912"/>
    </source>
</evidence>